<feature type="domain" description="ABC transporter" evidence="5">
    <location>
        <begin position="2"/>
        <end position="227"/>
    </location>
</feature>
<dbReference type="CDD" id="cd03230">
    <property type="entry name" value="ABC_DR_subfamily_A"/>
    <property type="match status" value="1"/>
</dbReference>
<name>A0A429GGW0_9CREN</name>
<dbReference type="InterPro" id="IPR003439">
    <property type="entry name" value="ABC_transporter-like_ATP-bd"/>
</dbReference>
<gene>
    <name evidence="6" type="ORF">D6D85_11320</name>
</gene>
<comment type="caution">
    <text evidence="6">The sequence shown here is derived from an EMBL/GenBank/DDBJ whole genome shotgun (WGS) entry which is preliminary data.</text>
</comment>
<dbReference type="Proteomes" id="UP000277582">
    <property type="component" value="Unassembled WGS sequence"/>
</dbReference>
<dbReference type="Gene3D" id="3.40.50.300">
    <property type="entry name" value="P-loop containing nucleotide triphosphate hydrolases"/>
    <property type="match status" value="1"/>
</dbReference>
<dbReference type="GO" id="GO:0005524">
    <property type="term" value="F:ATP binding"/>
    <property type="evidence" value="ECO:0007669"/>
    <property type="project" value="UniProtKB-KW"/>
</dbReference>
<evidence type="ECO:0000313" key="6">
    <source>
        <dbReference type="EMBL" id="RSN73078.1"/>
    </source>
</evidence>
<sequence>MISVRELRKSYGKVKALDGVSFEFSGGVAGLIGPNGAGKTTIIRILTGLARQDSGEAYLLGKSVWSDRGVLKKVGVLHEKPKPPTWVSGKRFLEHVCKVKGVEDIENQIRRVSEILDLDYLDRSISGYSAGMTQRISIAACLVGDPELVIMDEPTANLDPIGRFRLLRAIAKLKGDGISFFISSHILPELEKICEHIIFLNEGKILMKGSMEEMRKMGPFTLSFSGKEAPELIEFLKKSFTVEVEGDTVVVRSTSIDSLVNRISDYVKNGGRIPRDLELRPPTLEELFLMVRGDDR</sequence>
<evidence type="ECO:0000313" key="7">
    <source>
        <dbReference type="Proteomes" id="UP000277582"/>
    </source>
</evidence>
<dbReference type="InterPro" id="IPR003593">
    <property type="entry name" value="AAA+_ATPase"/>
</dbReference>
<keyword evidence="2" id="KW-0813">Transport</keyword>
<dbReference type="InterPro" id="IPR027417">
    <property type="entry name" value="P-loop_NTPase"/>
</dbReference>
<proteinExistence type="inferred from homology"/>
<dbReference type="AlphaFoldDB" id="A0A429GGW0"/>
<keyword evidence="7" id="KW-1185">Reference proteome</keyword>
<accession>A0A429GGW0</accession>
<dbReference type="Pfam" id="PF00005">
    <property type="entry name" value="ABC_tran"/>
    <property type="match status" value="1"/>
</dbReference>
<evidence type="ECO:0000256" key="3">
    <source>
        <dbReference type="ARBA" id="ARBA00022741"/>
    </source>
</evidence>
<evidence type="ECO:0000256" key="1">
    <source>
        <dbReference type="ARBA" id="ARBA00005417"/>
    </source>
</evidence>
<dbReference type="PANTHER" id="PTHR43335">
    <property type="entry name" value="ABC TRANSPORTER, ATP-BINDING PROTEIN"/>
    <property type="match status" value="1"/>
</dbReference>
<keyword evidence="4 6" id="KW-0067">ATP-binding</keyword>
<evidence type="ECO:0000256" key="4">
    <source>
        <dbReference type="ARBA" id="ARBA00022840"/>
    </source>
</evidence>
<dbReference type="GO" id="GO:0016887">
    <property type="term" value="F:ATP hydrolysis activity"/>
    <property type="evidence" value="ECO:0007669"/>
    <property type="project" value="InterPro"/>
</dbReference>
<dbReference type="PROSITE" id="PS50893">
    <property type="entry name" value="ABC_TRANSPORTER_2"/>
    <property type="match status" value="1"/>
</dbReference>
<dbReference type="SMART" id="SM00382">
    <property type="entry name" value="AAA"/>
    <property type="match status" value="1"/>
</dbReference>
<organism evidence="6 7">
    <name type="scientific">Candidatus Methanodesulfokora washburnensis</name>
    <dbReference type="NCBI Taxonomy" id="2478471"/>
    <lineage>
        <taxon>Archaea</taxon>
        <taxon>Thermoproteota</taxon>
        <taxon>Candidatus Korarchaeia</taxon>
        <taxon>Candidatus Korarchaeia incertae sedis</taxon>
        <taxon>Candidatus Methanodesulfokora</taxon>
    </lineage>
</organism>
<evidence type="ECO:0000256" key="2">
    <source>
        <dbReference type="ARBA" id="ARBA00022448"/>
    </source>
</evidence>
<protein>
    <submittedName>
        <fullName evidence="6">ABC transporter ATP-binding protein</fullName>
    </submittedName>
</protein>
<reference evidence="6 7" key="1">
    <citation type="submission" date="2018-10" db="EMBL/GenBank/DDBJ databases">
        <title>Co-occurring genomic capacity for anaerobic methane metabolism and dissimilatory sulfite reduction discovered in the Korarchaeota.</title>
        <authorList>
            <person name="Mckay L.J."/>
            <person name="Dlakic M."/>
            <person name="Fields M.W."/>
            <person name="Delmont T.O."/>
            <person name="Eren A.M."/>
            <person name="Jay Z.J."/>
            <person name="Klingelsmith K.B."/>
            <person name="Rusch D.B."/>
            <person name="Inskeep W.P."/>
        </authorList>
    </citation>
    <scope>NUCLEOTIDE SEQUENCE [LARGE SCALE GENOMIC DNA]</scope>
    <source>
        <strain evidence="6 7">MDKW</strain>
    </source>
</reference>
<dbReference type="OrthoDB" id="44250at2157"/>
<dbReference type="SUPFAM" id="SSF52540">
    <property type="entry name" value="P-loop containing nucleoside triphosphate hydrolases"/>
    <property type="match status" value="1"/>
</dbReference>
<keyword evidence="3" id="KW-0547">Nucleotide-binding</keyword>
<evidence type="ECO:0000259" key="5">
    <source>
        <dbReference type="PROSITE" id="PS50893"/>
    </source>
</evidence>
<dbReference type="EMBL" id="RCOS01000129">
    <property type="protein sequence ID" value="RSN73078.1"/>
    <property type="molecule type" value="Genomic_DNA"/>
</dbReference>
<dbReference type="RefSeq" id="WP_125672068.1">
    <property type="nucleotide sequence ID" value="NZ_RCOS01000129.1"/>
</dbReference>
<comment type="similarity">
    <text evidence="1">Belongs to the ABC transporter superfamily.</text>
</comment>